<dbReference type="EMBL" id="AP028212">
    <property type="protein sequence ID" value="BEI88216.1"/>
    <property type="molecule type" value="Genomic_DNA"/>
</dbReference>
<reference evidence="11" key="1">
    <citation type="journal article" date="2023" name="BMC Genomics">
        <title>Chromosome-level genome assemblies of Cutaneotrichosporon spp. (Trichosporonales, Basidiomycota) reveal imbalanced evolution between nucleotide sequences and chromosome synteny.</title>
        <authorList>
            <person name="Kobayashi Y."/>
            <person name="Kayamori A."/>
            <person name="Aoki K."/>
            <person name="Shiwa Y."/>
            <person name="Matsutani M."/>
            <person name="Fujita N."/>
            <person name="Sugita T."/>
            <person name="Iwasaki W."/>
            <person name="Tanaka N."/>
            <person name="Takashima M."/>
        </authorList>
    </citation>
    <scope>NUCLEOTIDE SEQUENCE</scope>
    <source>
        <strain evidence="11">HIS019</strain>
    </source>
</reference>
<gene>
    <name evidence="11" type="primary">UBE2B</name>
    <name evidence="11" type="ORF">CcaverHIS019_0109340</name>
</gene>
<feature type="transmembrane region" description="Helical" evidence="9">
    <location>
        <begin position="354"/>
        <end position="372"/>
    </location>
</feature>
<evidence type="ECO:0000256" key="3">
    <source>
        <dbReference type="ARBA" id="ARBA00022692"/>
    </source>
</evidence>
<keyword evidence="6" id="KW-0406">Ion transport</keyword>
<evidence type="ECO:0000256" key="1">
    <source>
        <dbReference type="ARBA" id="ARBA00004127"/>
    </source>
</evidence>
<feature type="region of interest" description="Disordered" evidence="8">
    <location>
        <begin position="253"/>
        <end position="280"/>
    </location>
</feature>
<dbReference type="RefSeq" id="XP_060453482.1">
    <property type="nucleotide sequence ID" value="XM_060604247.1"/>
</dbReference>
<keyword evidence="5 9" id="KW-1133">Transmembrane helix</keyword>
<dbReference type="PANTHER" id="PTHR46531">
    <property type="entry name" value="ZINC TRANSPORTER 6"/>
    <property type="match status" value="1"/>
</dbReference>
<dbReference type="KEGG" id="ccac:CcaHIS019_0109340"/>
<dbReference type="GO" id="GO:0030003">
    <property type="term" value="P:intracellular monoatomic cation homeostasis"/>
    <property type="evidence" value="ECO:0007669"/>
    <property type="project" value="UniProtKB-ARBA"/>
</dbReference>
<dbReference type="AlphaFoldDB" id="A0AA48IC98"/>
<dbReference type="GO" id="GO:0005794">
    <property type="term" value="C:Golgi apparatus"/>
    <property type="evidence" value="ECO:0007669"/>
    <property type="project" value="TreeGrafter"/>
</dbReference>
<name>A0AA48IC98_9TREE</name>
<keyword evidence="3 9" id="KW-0812">Transmembrane</keyword>
<evidence type="ECO:0000256" key="8">
    <source>
        <dbReference type="SAM" id="MobiDB-lite"/>
    </source>
</evidence>
<dbReference type="InterPro" id="IPR052005">
    <property type="entry name" value="CDF_SLC30A"/>
</dbReference>
<protein>
    <recommendedName>
        <fullName evidence="10">Cation efflux protein transmembrane domain-containing protein</fullName>
    </recommendedName>
</protein>
<feature type="transmembrane region" description="Helical" evidence="9">
    <location>
        <begin position="412"/>
        <end position="432"/>
    </location>
</feature>
<feature type="compositionally biased region" description="Basic residues" evidence="8">
    <location>
        <begin position="208"/>
        <end position="218"/>
    </location>
</feature>
<sequence>MPRRMSKPPPPPIFVRTTTDAGAKKVLVDHEEDAADAQEAEDTVPDLNGLVATPNKRQSLIFESPSTPTRMDGRRSPASPSWAPLEMSPPTQMREFGAAPRARPPTWHHMDRPGSWHRNSLEVPAFYMPPTPSEKPTRSFEPTPQHGLHTRNLSAYFPHPGMPARAPSPTPEPPAGDSVIPDADKSAFGSGADYTAPPAEESAERPRTSKRRGHHHRHSLSHNFFSFLDPTQTNSHVHAPPDNSPTIPITLSPADDKPQPVSMDVASSPATLSPMPTGKKDPQAQALTSFAVIEAVLGIGLWVEGQMSGWRCLTAAGYLVVFDAMGMGVNLFARTDRLGWRSLRRPYGPSRVTSLLCFSQSVFLIFAAVYIAKEALEQVVLGAGAHDHAGGSSHGHGHSHGHEHGAGDERPFPQLLLLLASVATLFSGAVLANHARLVDATGPLFFPPWYLANPVVRDNGFLSNPFTLSIAGTCALLFLTSLVVPTSSIHSLDAVASLVLTFLTGSLAYAPAVAFAHVLLQTAPPASSSQMKALRRALRDVADDRRVLGLGTLRCWTINAGKVGHEASNVNSAPNSRRSSFTAMRPSISTTSPSTQAFTDSPRVSQDVVAQLSGKKEGDTDAPLVVTLVVHIHPDSSDRDVLEVTRISWSKLSNAISSRQSAGEVSVQVKRGWEGGVV</sequence>
<feature type="transmembrane region" description="Helical" evidence="9">
    <location>
        <begin position="315"/>
        <end position="333"/>
    </location>
</feature>
<feature type="region of interest" description="Disordered" evidence="8">
    <location>
        <begin position="568"/>
        <end position="603"/>
    </location>
</feature>
<evidence type="ECO:0000313" key="11">
    <source>
        <dbReference type="EMBL" id="BEI88216.1"/>
    </source>
</evidence>
<evidence type="ECO:0000256" key="2">
    <source>
        <dbReference type="ARBA" id="ARBA00022448"/>
    </source>
</evidence>
<keyword evidence="4" id="KW-0862">Zinc</keyword>
<evidence type="ECO:0000256" key="6">
    <source>
        <dbReference type="ARBA" id="ARBA00023065"/>
    </source>
</evidence>
<dbReference type="GO" id="GO:0008324">
    <property type="term" value="F:monoatomic cation transmembrane transporter activity"/>
    <property type="evidence" value="ECO:0007669"/>
    <property type="project" value="InterPro"/>
</dbReference>
<feature type="region of interest" description="Disordered" evidence="8">
    <location>
        <begin position="1"/>
        <end position="20"/>
    </location>
</feature>
<feature type="domain" description="Cation efflux protein transmembrane" evidence="10">
    <location>
        <begin position="302"/>
        <end position="510"/>
    </location>
</feature>
<accession>A0AA48IC98</accession>
<dbReference type="GO" id="GO:0006829">
    <property type="term" value="P:zinc ion transport"/>
    <property type="evidence" value="ECO:0007669"/>
    <property type="project" value="TreeGrafter"/>
</dbReference>
<feature type="transmembrane region" description="Helical" evidence="9">
    <location>
        <begin position="496"/>
        <end position="520"/>
    </location>
</feature>
<feature type="compositionally biased region" description="Acidic residues" evidence="8">
    <location>
        <begin position="31"/>
        <end position="44"/>
    </location>
</feature>
<dbReference type="Pfam" id="PF01545">
    <property type="entry name" value="Cation_efflux"/>
    <property type="match status" value="1"/>
</dbReference>
<comment type="subcellular location">
    <subcellularLocation>
        <location evidence="1">Endomembrane system</location>
        <topology evidence="1">Multi-pass membrane protein</topology>
    </subcellularLocation>
</comment>
<feature type="transmembrane region" description="Helical" evidence="9">
    <location>
        <begin position="466"/>
        <end position="484"/>
    </location>
</feature>
<dbReference type="PANTHER" id="PTHR46531:SF1">
    <property type="entry name" value="ZINC TRANSPORTER 6"/>
    <property type="match status" value="1"/>
</dbReference>
<organism evidence="11 12">
    <name type="scientific">Cutaneotrichosporon cavernicola</name>
    <dbReference type="NCBI Taxonomy" id="279322"/>
    <lineage>
        <taxon>Eukaryota</taxon>
        <taxon>Fungi</taxon>
        <taxon>Dikarya</taxon>
        <taxon>Basidiomycota</taxon>
        <taxon>Agaricomycotina</taxon>
        <taxon>Tremellomycetes</taxon>
        <taxon>Trichosporonales</taxon>
        <taxon>Trichosporonaceae</taxon>
        <taxon>Cutaneotrichosporon</taxon>
    </lineage>
</organism>
<dbReference type="GO" id="GO:0016020">
    <property type="term" value="C:membrane"/>
    <property type="evidence" value="ECO:0007669"/>
    <property type="project" value="UniProtKB-SubCell"/>
</dbReference>
<evidence type="ECO:0000256" key="4">
    <source>
        <dbReference type="ARBA" id="ARBA00022833"/>
    </source>
</evidence>
<dbReference type="Proteomes" id="UP001233271">
    <property type="component" value="Chromosome 1"/>
</dbReference>
<feature type="region of interest" description="Disordered" evidence="8">
    <location>
        <begin position="31"/>
        <end position="108"/>
    </location>
</feature>
<evidence type="ECO:0000256" key="5">
    <source>
        <dbReference type="ARBA" id="ARBA00022989"/>
    </source>
</evidence>
<evidence type="ECO:0000256" key="9">
    <source>
        <dbReference type="SAM" id="Phobius"/>
    </source>
</evidence>
<keyword evidence="12" id="KW-1185">Reference proteome</keyword>
<dbReference type="GeneID" id="85492087"/>
<dbReference type="InterPro" id="IPR058533">
    <property type="entry name" value="Cation_efflux_TM"/>
</dbReference>
<keyword evidence="7 9" id="KW-0472">Membrane</keyword>
<proteinExistence type="predicted"/>
<keyword evidence="2" id="KW-0813">Transport</keyword>
<evidence type="ECO:0000259" key="10">
    <source>
        <dbReference type="Pfam" id="PF01545"/>
    </source>
</evidence>
<evidence type="ECO:0000313" key="12">
    <source>
        <dbReference type="Proteomes" id="UP001233271"/>
    </source>
</evidence>
<dbReference type="GO" id="GO:0098771">
    <property type="term" value="P:inorganic ion homeostasis"/>
    <property type="evidence" value="ECO:0007669"/>
    <property type="project" value="UniProtKB-ARBA"/>
</dbReference>
<evidence type="ECO:0000256" key="7">
    <source>
        <dbReference type="ARBA" id="ARBA00023136"/>
    </source>
</evidence>
<feature type="region of interest" description="Disordered" evidence="8">
    <location>
        <begin position="158"/>
        <end position="218"/>
    </location>
</feature>